<evidence type="ECO:0000313" key="2">
    <source>
        <dbReference type="EMBL" id="MEQ7846689.1"/>
    </source>
</evidence>
<dbReference type="PROSITE" id="PS51257">
    <property type="entry name" value="PROKAR_LIPOPROTEIN"/>
    <property type="match status" value="1"/>
</dbReference>
<proteinExistence type="predicted"/>
<feature type="region of interest" description="Disordered" evidence="1">
    <location>
        <begin position="24"/>
        <end position="74"/>
    </location>
</feature>
<dbReference type="Proteomes" id="UP001482520">
    <property type="component" value="Unassembled WGS sequence"/>
</dbReference>
<reference evidence="2 3" key="1">
    <citation type="submission" date="2024-02" db="EMBL/GenBank/DDBJ databases">
        <title>Full genome sequence of Nocardioides kribbensis.</title>
        <authorList>
            <person name="Poletto B.L."/>
            <person name="Silva G."/>
            <person name="Galante D."/>
            <person name="Campos K.R."/>
            <person name="Santos M.B.N."/>
            <person name="Sacchi C.T."/>
        </authorList>
    </citation>
    <scope>NUCLEOTIDE SEQUENCE [LARGE SCALE GENOMIC DNA]</scope>
    <source>
        <strain evidence="2 3">O4R</strain>
    </source>
</reference>
<organism evidence="2 3">
    <name type="scientific">Nocardioides kribbensis</name>
    <dbReference type="NCBI Taxonomy" id="305517"/>
    <lineage>
        <taxon>Bacteria</taxon>
        <taxon>Bacillati</taxon>
        <taxon>Actinomycetota</taxon>
        <taxon>Actinomycetes</taxon>
        <taxon>Propionibacteriales</taxon>
        <taxon>Nocardioidaceae</taxon>
        <taxon>Nocardioides</taxon>
    </lineage>
</organism>
<keyword evidence="3" id="KW-1185">Reference proteome</keyword>
<evidence type="ECO:0000313" key="3">
    <source>
        <dbReference type="Proteomes" id="UP001482520"/>
    </source>
</evidence>
<dbReference type="RefSeq" id="WP_349804004.1">
    <property type="nucleotide sequence ID" value="NZ_JBEGDP010000003.1"/>
</dbReference>
<comment type="caution">
    <text evidence="2">The sequence shown here is derived from an EMBL/GenBank/DDBJ whole genome shotgun (WGS) entry which is preliminary data.</text>
</comment>
<accession>A0ABV1NW42</accession>
<dbReference type="EMBL" id="JBEGDP010000003">
    <property type="protein sequence ID" value="MEQ7846689.1"/>
    <property type="molecule type" value="Genomic_DNA"/>
</dbReference>
<protein>
    <submittedName>
        <fullName evidence="2">Tetratricopeptide repeat protein</fullName>
    </submittedName>
</protein>
<feature type="compositionally biased region" description="Low complexity" evidence="1">
    <location>
        <begin position="27"/>
        <end position="74"/>
    </location>
</feature>
<gene>
    <name evidence="2" type="ORF">V6R90_05305</name>
</gene>
<evidence type="ECO:0000256" key="1">
    <source>
        <dbReference type="SAM" id="MobiDB-lite"/>
    </source>
</evidence>
<sequence>MRRSAALAAPVTLLALLVGCSDDDPAGDGAAARADATSSTTPAPSDPGTPSGSDDGAPSQDAAPAPGDPDAAVPGACRQVVLGIDAFNLGDYEETVRRFEQAVPLAREAVDDDPTTEAADLLEAVEYYAELAPEDYLEAAATSPDFARYKGITLGQCAAAGAGRPVQSEPPGQLA</sequence>
<name>A0ABV1NW42_9ACTN</name>